<gene>
    <name evidence="3" type="ORF">KHLLAP_LOCUS12301</name>
</gene>
<dbReference type="Pfam" id="PF10056">
    <property type="entry name" value="DUF2293"/>
    <property type="match status" value="1"/>
</dbReference>
<dbReference type="EMBL" id="CAUWAG010000018">
    <property type="protein sequence ID" value="CAJ2511833.1"/>
    <property type="molecule type" value="Genomic_DNA"/>
</dbReference>
<feature type="region of interest" description="Disordered" evidence="1">
    <location>
        <begin position="315"/>
        <end position="351"/>
    </location>
</feature>
<keyword evidence="4" id="KW-1185">Reference proteome</keyword>
<dbReference type="PANTHER" id="PTHR38113:SF1">
    <property type="entry name" value="DUF2293 DOMAIN-CONTAINING PROTEIN"/>
    <property type="match status" value="1"/>
</dbReference>
<dbReference type="PANTHER" id="PTHR38113">
    <property type="match status" value="1"/>
</dbReference>
<reference evidence="3" key="1">
    <citation type="submission" date="2023-10" db="EMBL/GenBank/DDBJ databases">
        <authorList>
            <person name="Hackl T."/>
        </authorList>
    </citation>
    <scope>NUCLEOTIDE SEQUENCE</scope>
</reference>
<evidence type="ECO:0000256" key="1">
    <source>
        <dbReference type="SAM" id="MobiDB-lite"/>
    </source>
</evidence>
<proteinExistence type="predicted"/>
<evidence type="ECO:0000313" key="4">
    <source>
        <dbReference type="Proteomes" id="UP001295740"/>
    </source>
</evidence>
<feature type="compositionally biased region" description="Acidic residues" evidence="1">
    <location>
        <begin position="281"/>
        <end position="295"/>
    </location>
</feature>
<organism evidence="3 4">
    <name type="scientific">Anthostomella pinea</name>
    <dbReference type="NCBI Taxonomy" id="933095"/>
    <lineage>
        <taxon>Eukaryota</taxon>
        <taxon>Fungi</taxon>
        <taxon>Dikarya</taxon>
        <taxon>Ascomycota</taxon>
        <taxon>Pezizomycotina</taxon>
        <taxon>Sordariomycetes</taxon>
        <taxon>Xylariomycetidae</taxon>
        <taxon>Xylariales</taxon>
        <taxon>Xylariaceae</taxon>
        <taxon>Anthostomella</taxon>
    </lineage>
</organism>
<sequence length="880" mass="99999">MAKEKKKAPATTHGVQAHLRRQKVERARLYQDRVWRNLNPLKAAPKLKHKTYFESVENADKKKKLEFEITTDRRPPPGFEFIPTGHPELSQACKERSRELDAMFFIVSASKDPGMLDHHMNRAGYHFRQSIVDAAREVLKEEGHHDHAARTRRPGDPEPIPLRQEDINREADAVLRDLFPRIPNTDRHEIIEHAFNKDTKFHGEVKVGMATDIPLARRVQLAALAHIRHTHTRYDQLLKEADWANARKAVEKPCLDIIVKWRGDEETGRDQLEEILREVVEISDSEGESEDESSGPEDGRVPNARAVVDNQVAPQNNFMPNQQPAANGQSNGSIFVGPLTPPRQRVVTKADKRIARKTQQRFRRYAAAAEAFGSQPQQNDQFDHGPAPMNLSRSNGPVYLVSSDREPTITVQHTPNAGHIQGRMEARGEPCHFSNGYHGRMTGAMPYDPPDSHMRDASPRIIRRMESERPKVGQHLSNHSRSHIPLSPVRTGLQDLLVPSIEPTSPAHTQGSQRAPQVLYRESRQFAEVPRVISRTMVEPGVSAPLLRSPGAMMDVDENDAKRRRVIPYHDGPVAHPSSSYVRVNREGQIEDHRRAAFEYLSDRPLAPSRAAERVMPDNNSWALPREEVQLYSREVGPPRTRANPIFLDGDDDHRPRHVVEMRGPPQEPYSARGFLPPRGELLHNAPAQGDPRSRDASRVIYVDEPSPMSRVVSDARQNGVHQGSFGQALHHEPLVLHLAPETPHRRLDVPPGYPPGHYREIIRGQEPERAPMEWTGNTPREVHTVRREPERYEMRYETSRGAPMHPHLAPVAHPQPKPHLEQRDGHFYGPVQVAGPEMDYRRDHQRPFPVFPPASAYEAPRVPHPGQHLPERREVIYVD</sequence>
<feature type="region of interest" description="Disordered" evidence="1">
    <location>
        <begin position="637"/>
        <end position="656"/>
    </location>
</feature>
<feature type="region of interest" description="Disordered" evidence="1">
    <location>
        <begin position="1"/>
        <end position="21"/>
    </location>
</feature>
<dbReference type="InterPro" id="IPR018744">
    <property type="entry name" value="DUF2293"/>
</dbReference>
<feature type="compositionally biased region" description="Polar residues" evidence="1">
    <location>
        <begin position="315"/>
        <end position="333"/>
    </location>
</feature>
<feature type="compositionally biased region" description="Basic and acidic residues" evidence="1">
    <location>
        <begin position="142"/>
        <end position="156"/>
    </location>
</feature>
<feature type="region of interest" description="Disordered" evidence="1">
    <location>
        <begin position="280"/>
        <end position="302"/>
    </location>
</feature>
<evidence type="ECO:0000313" key="3">
    <source>
        <dbReference type="EMBL" id="CAJ2511833.1"/>
    </source>
</evidence>
<dbReference type="AlphaFoldDB" id="A0AAI8VWP7"/>
<dbReference type="Proteomes" id="UP001295740">
    <property type="component" value="Unassembled WGS sequence"/>
</dbReference>
<evidence type="ECO:0000259" key="2">
    <source>
        <dbReference type="Pfam" id="PF10056"/>
    </source>
</evidence>
<comment type="caution">
    <text evidence="3">The sequence shown here is derived from an EMBL/GenBank/DDBJ whole genome shotgun (WGS) entry which is preliminary data.</text>
</comment>
<accession>A0AAI8VWP7</accession>
<feature type="domain" description="DUF2293" evidence="2">
    <location>
        <begin position="175"/>
        <end position="262"/>
    </location>
</feature>
<feature type="region of interest" description="Disordered" evidence="1">
    <location>
        <begin position="142"/>
        <end position="162"/>
    </location>
</feature>
<name>A0AAI8VWP7_9PEZI</name>
<protein>
    <submittedName>
        <fullName evidence="3">Uu.00g074580.m01.CDS01</fullName>
    </submittedName>
</protein>